<dbReference type="AlphaFoldDB" id="A0A0L0D8T3"/>
<sequence length="533" mass="57591">MHAFALVHALVVVLLVAAVVNASTSDELTGLDVMDARESVVVGATDGQGNEVKAQMMDSGSGGALFGKLARCLSPLLASLVDLSENAARPDKTVMIEARSCFLDVMAEAEAGDAGCVHGAGIDAAVALAGLALVDGKMELVAASQALYTLRARLASRGGCIVGAPGLNRYQLRNSMGRLDAMRGYLAEFSSPADVQRARELLASARMLAVDPSSCFMCYDDYHSRPMGYVGRSMENSSPFTHYAAPLARLLLLRTSLETLHLWAPSAAADLGASIDARHGHHRTGTPVPTADNGYSDTTAEPVSIGWSGLATTNASRVAGAGAELAGNDFGYGHLQHVLSPYELTLLVEYYDSCVDGEFVVWEDLEQGRRTAKSERVGYFLNVALAPLAEAVLSRPVKVAYSFYSDYAIDPRLGQPAHALFPHTDREDNQYTFSIQVAFQGEPGADAHWPLYVDQLETLPMRASWRQQPDRSTTTAVYLVSGDGLLFQGRSHIHFRSPLPKGVSRVANIILHYVDSDFDLRHYKERQWIDPDI</sequence>
<name>A0A0L0D8T3_THETB</name>
<keyword evidence="1" id="KW-0732">Signal</keyword>
<keyword evidence="3" id="KW-1185">Reference proteome</keyword>
<dbReference type="EMBL" id="GL349434">
    <property type="protein sequence ID" value="KNC48749.1"/>
    <property type="molecule type" value="Genomic_DNA"/>
</dbReference>
<dbReference type="Proteomes" id="UP000054408">
    <property type="component" value="Unassembled WGS sequence"/>
</dbReference>
<evidence type="ECO:0000313" key="2">
    <source>
        <dbReference type="EMBL" id="KNC48749.1"/>
    </source>
</evidence>
<dbReference type="OrthoDB" id="10285839at2759"/>
<dbReference type="RefSeq" id="XP_013762800.1">
    <property type="nucleotide sequence ID" value="XM_013907346.1"/>
</dbReference>
<gene>
    <name evidence="2" type="ORF">AMSG_00526</name>
</gene>
<feature type="chain" id="PRO_5005537360" description="Fe2OG dioxygenase domain-containing protein" evidence="1">
    <location>
        <begin position="23"/>
        <end position="533"/>
    </location>
</feature>
<evidence type="ECO:0008006" key="4">
    <source>
        <dbReference type="Google" id="ProtNLM"/>
    </source>
</evidence>
<reference evidence="2 3" key="1">
    <citation type="submission" date="2010-05" db="EMBL/GenBank/DDBJ databases">
        <title>The Genome Sequence of Thecamonas trahens ATCC 50062.</title>
        <authorList>
            <consortium name="The Broad Institute Genome Sequencing Platform"/>
            <person name="Russ C."/>
            <person name="Cuomo C."/>
            <person name="Shea T."/>
            <person name="Young S.K."/>
            <person name="Zeng Q."/>
            <person name="Koehrsen M."/>
            <person name="Haas B."/>
            <person name="Borodovsky M."/>
            <person name="Guigo R."/>
            <person name="Alvarado L."/>
            <person name="Berlin A."/>
            <person name="Bochicchio J."/>
            <person name="Borenstein D."/>
            <person name="Chapman S."/>
            <person name="Chen Z."/>
            <person name="Freedman E."/>
            <person name="Gellesch M."/>
            <person name="Goldberg J."/>
            <person name="Griggs A."/>
            <person name="Gujja S."/>
            <person name="Heilman E."/>
            <person name="Heiman D."/>
            <person name="Hepburn T."/>
            <person name="Howarth C."/>
            <person name="Jen D."/>
            <person name="Larson L."/>
            <person name="Mehta T."/>
            <person name="Park D."/>
            <person name="Pearson M."/>
            <person name="Roberts A."/>
            <person name="Saif S."/>
            <person name="Shenoy N."/>
            <person name="Sisk P."/>
            <person name="Stolte C."/>
            <person name="Sykes S."/>
            <person name="Thomson T."/>
            <person name="Walk T."/>
            <person name="White J."/>
            <person name="Yandava C."/>
            <person name="Burger G."/>
            <person name="Gray M.W."/>
            <person name="Holland P.W.H."/>
            <person name="King N."/>
            <person name="Lang F.B.F."/>
            <person name="Roger A.J."/>
            <person name="Ruiz-Trillo I."/>
            <person name="Lander E."/>
            <person name="Nusbaum C."/>
        </authorList>
    </citation>
    <scope>NUCLEOTIDE SEQUENCE [LARGE SCALE GENOMIC DNA]</scope>
    <source>
        <strain evidence="2 3">ATCC 50062</strain>
    </source>
</reference>
<accession>A0A0L0D8T3</accession>
<protein>
    <recommendedName>
        <fullName evidence="4">Fe2OG dioxygenase domain-containing protein</fullName>
    </recommendedName>
</protein>
<evidence type="ECO:0000313" key="3">
    <source>
        <dbReference type="Proteomes" id="UP000054408"/>
    </source>
</evidence>
<organism evidence="2 3">
    <name type="scientific">Thecamonas trahens ATCC 50062</name>
    <dbReference type="NCBI Taxonomy" id="461836"/>
    <lineage>
        <taxon>Eukaryota</taxon>
        <taxon>Apusozoa</taxon>
        <taxon>Apusomonadida</taxon>
        <taxon>Apusomonadidae</taxon>
        <taxon>Thecamonas</taxon>
    </lineage>
</organism>
<dbReference type="GeneID" id="25560329"/>
<feature type="signal peptide" evidence="1">
    <location>
        <begin position="1"/>
        <end position="22"/>
    </location>
</feature>
<proteinExistence type="predicted"/>
<evidence type="ECO:0000256" key="1">
    <source>
        <dbReference type="SAM" id="SignalP"/>
    </source>
</evidence>